<sequence length="623" mass="66758">MGGRNVMAHARRSARSPGLLPVVLLLVLGLASCHSVEVPGDEVACAGLRCTAGTCFSNAGQPMCRCGAWERAAGLTCSVAAFTQPDDHGGSPDSATVLTLPMSPQEGRIDEGRRAAMLDRDLFAVTVEASGLYRFSCTRLLLVECRVRLLDVAGNAHDMPSVVEGARVSWFPTLSEGTWYFEVSSRDSYGRYTYELESLGVDDHGDTLEEATVLEAGSGTSFPVRLSSPFDADVFTFRSRVGHGYRFICEQAPNPFLQLTLQSATGLLMDAVQGTSGEPLTVSLQATSERDWLLMLAADHGTFPVDAACRFEDLGPDEHGDTLETATPVTPGVPVAVTLQSRDDVDVFSFTGEPGHVYTLRTEGAGRWSAQVVDEDGANVALTTTDQLRVRMTRWGTYSLRVLGGTPWAHSFVLTLVDAGTDDHGDSPETATFISPGTTITGRFDSPQDTDAIAFYTQARAIYLASYAPFADLSLNPRGAVGILGLEGGRHLFSARDAQQVTLMFQPLNGVEGFSLMLEEVAFDDHADSSEDAQVLELPASMSGVVQSAVDTDVFSVWLEGGRAYRLGLDAGTLRVTLIAPGGLLANLRDGRFVANRSGLHTLFLAGASGLEQVPWRFTLHAE</sequence>
<evidence type="ECO:0008006" key="3">
    <source>
        <dbReference type="Google" id="ProtNLM"/>
    </source>
</evidence>
<name>A0A7Y4IMF0_MYXXA</name>
<dbReference type="Proteomes" id="UP000533080">
    <property type="component" value="Unassembled WGS sequence"/>
</dbReference>
<comment type="caution">
    <text evidence="1">The sequence shown here is derived from an EMBL/GenBank/DDBJ whole genome shotgun (WGS) entry which is preliminary data.</text>
</comment>
<evidence type="ECO:0000313" key="2">
    <source>
        <dbReference type="Proteomes" id="UP000533080"/>
    </source>
</evidence>
<proteinExistence type="predicted"/>
<organism evidence="1 2">
    <name type="scientific">Myxococcus xanthus</name>
    <dbReference type="NCBI Taxonomy" id="34"/>
    <lineage>
        <taxon>Bacteria</taxon>
        <taxon>Pseudomonadati</taxon>
        <taxon>Myxococcota</taxon>
        <taxon>Myxococcia</taxon>
        <taxon>Myxococcales</taxon>
        <taxon>Cystobacterineae</taxon>
        <taxon>Myxococcaceae</taxon>
        <taxon>Myxococcus</taxon>
    </lineage>
</organism>
<reference evidence="1 2" key="1">
    <citation type="submission" date="2020-05" db="EMBL/GenBank/DDBJ databases">
        <authorList>
            <person name="Whitworth D."/>
        </authorList>
    </citation>
    <scope>NUCLEOTIDE SEQUENCE [LARGE SCALE GENOMIC DNA]</scope>
    <source>
        <strain evidence="1 2">AM005</strain>
    </source>
</reference>
<dbReference type="EMBL" id="JABFNT010000100">
    <property type="protein sequence ID" value="NOJ81786.1"/>
    <property type="molecule type" value="Genomic_DNA"/>
</dbReference>
<dbReference type="PROSITE" id="PS51257">
    <property type="entry name" value="PROKAR_LIPOPROTEIN"/>
    <property type="match status" value="1"/>
</dbReference>
<gene>
    <name evidence="1" type="ORF">HNV28_26215</name>
</gene>
<accession>A0A7Y4IMF0</accession>
<dbReference type="Gene3D" id="2.60.120.380">
    <property type="match status" value="2"/>
</dbReference>
<dbReference type="AlphaFoldDB" id="A0A7Y4IMF0"/>
<protein>
    <recommendedName>
        <fullName evidence="3">Lipoprotein</fullName>
    </recommendedName>
</protein>
<evidence type="ECO:0000313" key="1">
    <source>
        <dbReference type="EMBL" id="NOJ81786.1"/>
    </source>
</evidence>